<evidence type="ECO:0008006" key="3">
    <source>
        <dbReference type="Google" id="ProtNLM"/>
    </source>
</evidence>
<name>A0A1C3KWJ6_PLAOA</name>
<organism evidence="1 2">
    <name type="scientific">Plasmodium ovale</name>
    <name type="common">malaria parasite P. ovale</name>
    <dbReference type="NCBI Taxonomy" id="36330"/>
    <lineage>
        <taxon>Eukaryota</taxon>
        <taxon>Sar</taxon>
        <taxon>Alveolata</taxon>
        <taxon>Apicomplexa</taxon>
        <taxon>Aconoidasida</taxon>
        <taxon>Haemosporida</taxon>
        <taxon>Plasmodiidae</taxon>
        <taxon>Plasmodium</taxon>
        <taxon>Plasmodium (Plasmodium)</taxon>
    </lineage>
</organism>
<sequence>MIIRISSEIILITGYIQKRIKINIFLRTIKYDIVINDDVSSFKAYLDEFVEIYDKVSGNGIFNEIKPHVSEFLNLEKEYTSAVEFLK</sequence>
<reference evidence="1 2" key="1">
    <citation type="submission" date="2016-06" db="EMBL/GenBank/DDBJ databases">
        <authorList>
            <consortium name="Pathogen Informatics"/>
        </authorList>
    </citation>
    <scope>NUCLEOTIDE SEQUENCE [LARGE SCALE GENOMIC DNA]</scope>
    <source>
        <strain evidence="1">PowCR01</strain>
    </source>
</reference>
<accession>A0A1C3KWJ6</accession>
<evidence type="ECO:0000313" key="1">
    <source>
        <dbReference type="EMBL" id="SBT78570.1"/>
    </source>
</evidence>
<dbReference type="AlphaFoldDB" id="A0A1C3KWJ6"/>
<evidence type="ECO:0000313" key="2">
    <source>
        <dbReference type="Proteomes" id="UP000243200"/>
    </source>
</evidence>
<dbReference type="Proteomes" id="UP000243200">
    <property type="component" value="Chromosome 13"/>
</dbReference>
<proteinExistence type="predicted"/>
<gene>
    <name evidence="1" type="primary">PowCR01_130005400</name>
    <name evidence="1" type="ORF">POWCR01_130005400</name>
</gene>
<dbReference type="EMBL" id="LT594517">
    <property type="protein sequence ID" value="SBT78570.1"/>
    <property type="molecule type" value="Genomic_DNA"/>
</dbReference>
<dbReference type="VEuPathDB" id="PlasmoDB:POWCR01_130005400"/>
<protein>
    <recommendedName>
        <fullName evidence="3">PIR protein</fullName>
    </recommendedName>
</protein>